<dbReference type="Pfam" id="PF01697">
    <property type="entry name" value="Glyco_transf_92"/>
    <property type="match status" value="1"/>
</dbReference>
<evidence type="ECO:0000256" key="3">
    <source>
        <dbReference type="ARBA" id="ARBA00022676"/>
    </source>
</evidence>
<evidence type="ECO:0000256" key="2">
    <source>
        <dbReference type="ARBA" id="ARBA00007647"/>
    </source>
</evidence>
<dbReference type="AlphaFoldDB" id="A0AAN8WY24"/>
<reference evidence="9 10" key="1">
    <citation type="submission" date="2023-11" db="EMBL/GenBank/DDBJ databases">
        <title>Halocaridina rubra genome assembly.</title>
        <authorList>
            <person name="Smith C."/>
        </authorList>
    </citation>
    <scope>NUCLEOTIDE SEQUENCE [LARGE SCALE GENOMIC DNA]</scope>
    <source>
        <strain evidence="9">EP-1</strain>
        <tissue evidence="9">Whole</tissue>
    </source>
</reference>
<comment type="similarity">
    <text evidence="2 8">Belongs to the glycosyltransferase 92 family.</text>
</comment>
<comment type="subcellular location">
    <subcellularLocation>
        <location evidence="1">Membrane</location>
        <topology evidence="1">Single-pass membrane protein</topology>
    </subcellularLocation>
</comment>
<dbReference type="EMBL" id="JAXCGZ010013417">
    <property type="protein sequence ID" value="KAK7072581.1"/>
    <property type="molecule type" value="Genomic_DNA"/>
</dbReference>
<gene>
    <name evidence="9" type="ORF">SK128_003921</name>
</gene>
<keyword evidence="6 8" id="KW-1133">Transmembrane helix</keyword>
<accession>A0AAN8WY24</accession>
<feature type="transmembrane region" description="Helical" evidence="8">
    <location>
        <begin position="12"/>
        <end position="31"/>
    </location>
</feature>
<evidence type="ECO:0000256" key="8">
    <source>
        <dbReference type="RuleBase" id="RU366017"/>
    </source>
</evidence>
<evidence type="ECO:0000313" key="10">
    <source>
        <dbReference type="Proteomes" id="UP001381693"/>
    </source>
</evidence>
<keyword evidence="3 8" id="KW-0328">Glycosyltransferase</keyword>
<dbReference type="PANTHER" id="PTHR21461:SF40">
    <property type="entry name" value="GLYCOSYLTRANSFERASE FAMILY 92 PROTEIN"/>
    <property type="match status" value="1"/>
</dbReference>
<keyword evidence="7 8" id="KW-0472">Membrane</keyword>
<keyword evidence="10" id="KW-1185">Reference proteome</keyword>
<organism evidence="9 10">
    <name type="scientific">Halocaridina rubra</name>
    <name type="common">Hawaiian red shrimp</name>
    <dbReference type="NCBI Taxonomy" id="373956"/>
    <lineage>
        <taxon>Eukaryota</taxon>
        <taxon>Metazoa</taxon>
        <taxon>Ecdysozoa</taxon>
        <taxon>Arthropoda</taxon>
        <taxon>Crustacea</taxon>
        <taxon>Multicrustacea</taxon>
        <taxon>Malacostraca</taxon>
        <taxon>Eumalacostraca</taxon>
        <taxon>Eucarida</taxon>
        <taxon>Decapoda</taxon>
        <taxon>Pleocyemata</taxon>
        <taxon>Caridea</taxon>
        <taxon>Atyoidea</taxon>
        <taxon>Atyidae</taxon>
        <taxon>Halocaridina</taxon>
    </lineage>
</organism>
<dbReference type="EC" id="2.4.1.-" evidence="8"/>
<dbReference type="PANTHER" id="PTHR21461">
    <property type="entry name" value="GLYCOSYLTRANSFERASE FAMILY 92 PROTEIN"/>
    <property type="match status" value="1"/>
</dbReference>
<keyword evidence="4 8" id="KW-0808">Transferase</keyword>
<evidence type="ECO:0000256" key="4">
    <source>
        <dbReference type="ARBA" id="ARBA00022679"/>
    </source>
</evidence>
<protein>
    <recommendedName>
        <fullName evidence="8">Glycosyltransferase family 92 protein</fullName>
        <ecNumber evidence="8">2.4.1.-</ecNumber>
    </recommendedName>
</protein>
<dbReference type="Proteomes" id="UP001381693">
    <property type="component" value="Unassembled WGS sequence"/>
</dbReference>
<dbReference type="GO" id="GO:0016757">
    <property type="term" value="F:glycosyltransferase activity"/>
    <property type="evidence" value="ECO:0007669"/>
    <property type="project" value="UniProtKB-UniRule"/>
</dbReference>
<evidence type="ECO:0000256" key="7">
    <source>
        <dbReference type="ARBA" id="ARBA00023136"/>
    </source>
</evidence>
<evidence type="ECO:0000313" key="9">
    <source>
        <dbReference type="EMBL" id="KAK7072581.1"/>
    </source>
</evidence>
<evidence type="ECO:0000256" key="1">
    <source>
        <dbReference type="ARBA" id="ARBA00004167"/>
    </source>
</evidence>
<comment type="caution">
    <text evidence="9">The sequence shown here is derived from an EMBL/GenBank/DDBJ whole genome shotgun (WGS) entry which is preliminary data.</text>
</comment>
<dbReference type="InterPro" id="IPR008166">
    <property type="entry name" value="Glyco_transf_92"/>
</dbReference>
<evidence type="ECO:0000256" key="5">
    <source>
        <dbReference type="ARBA" id="ARBA00022692"/>
    </source>
</evidence>
<name>A0AAN8WY24_HALRR</name>
<dbReference type="GO" id="GO:0005737">
    <property type="term" value="C:cytoplasm"/>
    <property type="evidence" value="ECO:0007669"/>
    <property type="project" value="TreeGrafter"/>
</dbReference>
<evidence type="ECO:0000256" key="6">
    <source>
        <dbReference type="ARBA" id="ARBA00022989"/>
    </source>
</evidence>
<keyword evidence="5 8" id="KW-0812">Transmembrane</keyword>
<dbReference type="GO" id="GO:0016020">
    <property type="term" value="C:membrane"/>
    <property type="evidence" value="ECO:0007669"/>
    <property type="project" value="UniProtKB-SubCell"/>
</dbReference>
<sequence length="404" mass="47217">MRILWRLWLRPGLFKTIVFIFTFLSLALLLIQSPTRYQPPSEVSIRDQPSSAKSQIAETDLVPTGPSVESDPIHLPNSDWLPIEHSNREVFVYSAYLDRRKSQHYVRVIAIVRRRKKVQFCELTYGNITRRVSSKVKMIRENWNLLYSAAYILCEIPPDNKRPDTVALVDNNKVDKTSVIPVQITAERAHHGNMSACIKPFHYEFNRAVWLVEFIELYQLLGTNHFIFYNHTVGPDVQKVLEYYQDEGIVTVLPWALPVKSQKEIRTEGIFAALNDCSFRSIKRFHYAAMVDVDEYLVPRGYANLIDLIRELGVYDVYIFQNVFYYLYWENDTAIHDTFYGNKNERSLGYSLLGEEDQFPYLLTAYKTRRLTKVHKPGTRSKYIVRPEQVVEVGNHNVWEHVGK</sequence>
<proteinExistence type="inferred from homology"/>